<accession>A0A177CF78</accession>
<dbReference type="InterPro" id="IPR049326">
    <property type="entry name" value="Rhodopsin_dom_fungi"/>
</dbReference>
<name>A0A177CF78_9PLEO</name>
<evidence type="ECO:0000313" key="8">
    <source>
        <dbReference type="EMBL" id="OAG05360.1"/>
    </source>
</evidence>
<dbReference type="GO" id="GO:0016020">
    <property type="term" value="C:membrane"/>
    <property type="evidence" value="ECO:0007669"/>
    <property type="project" value="UniProtKB-SubCell"/>
</dbReference>
<dbReference type="RefSeq" id="XP_018035725.1">
    <property type="nucleotide sequence ID" value="XM_018173491.1"/>
</dbReference>
<feature type="non-terminal residue" evidence="8">
    <location>
        <position position="176"/>
    </location>
</feature>
<dbReference type="InParanoid" id="A0A177CF78"/>
<organism evidence="8 9">
    <name type="scientific">Paraphaeosphaeria sporulosa</name>
    <dbReference type="NCBI Taxonomy" id="1460663"/>
    <lineage>
        <taxon>Eukaryota</taxon>
        <taxon>Fungi</taxon>
        <taxon>Dikarya</taxon>
        <taxon>Ascomycota</taxon>
        <taxon>Pezizomycotina</taxon>
        <taxon>Dothideomycetes</taxon>
        <taxon>Pleosporomycetidae</taxon>
        <taxon>Pleosporales</taxon>
        <taxon>Massarineae</taxon>
        <taxon>Didymosphaeriaceae</taxon>
        <taxon>Paraphaeosphaeria</taxon>
    </lineage>
</organism>
<feature type="non-terminal residue" evidence="8">
    <location>
        <position position="1"/>
    </location>
</feature>
<evidence type="ECO:0000256" key="3">
    <source>
        <dbReference type="ARBA" id="ARBA00022989"/>
    </source>
</evidence>
<evidence type="ECO:0000256" key="4">
    <source>
        <dbReference type="ARBA" id="ARBA00023136"/>
    </source>
</evidence>
<dbReference type="OrthoDB" id="5329176at2759"/>
<dbReference type="PANTHER" id="PTHR33048:SF47">
    <property type="entry name" value="INTEGRAL MEMBRANE PROTEIN-RELATED"/>
    <property type="match status" value="1"/>
</dbReference>
<evidence type="ECO:0000256" key="2">
    <source>
        <dbReference type="ARBA" id="ARBA00022692"/>
    </source>
</evidence>
<evidence type="ECO:0000256" key="6">
    <source>
        <dbReference type="SAM" id="Phobius"/>
    </source>
</evidence>
<feature type="transmembrane region" description="Helical" evidence="6">
    <location>
        <begin position="78"/>
        <end position="99"/>
    </location>
</feature>
<dbReference type="AlphaFoldDB" id="A0A177CF78"/>
<reference evidence="8 9" key="1">
    <citation type="submission" date="2016-05" db="EMBL/GenBank/DDBJ databases">
        <title>Comparative analysis of secretome profiles of manganese(II)-oxidizing ascomycete fungi.</title>
        <authorList>
            <consortium name="DOE Joint Genome Institute"/>
            <person name="Zeiner C.A."/>
            <person name="Purvine S.O."/>
            <person name="Zink E.M."/>
            <person name="Wu S."/>
            <person name="Pasa-Tolic L."/>
            <person name="Chaput D.L."/>
            <person name="Haridas S."/>
            <person name="Grigoriev I.V."/>
            <person name="Santelli C.M."/>
            <person name="Hansel C.M."/>
        </authorList>
    </citation>
    <scope>NUCLEOTIDE SEQUENCE [LARGE SCALE GENOMIC DNA]</scope>
    <source>
        <strain evidence="8 9">AP3s5-JAC2a</strain>
    </source>
</reference>
<evidence type="ECO:0000259" key="7">
    <source>
        <dbReference type="Pfam" id="PF20684"/>
    </source>
</evidence>
<dbReference type="InterPro" id="IPR052337">
    <property type="entry name" value="SAT4-like"/>
</dbReference>
<dbReference type="STRING" id="1460663.A0A177CF78"/>
<evidence type="ECO:0000313" key="9">
    <source>
        <dbReference type="Proteomes" id="UP000077069"/>
    </source>
</evidence>
<keyword evidence="9" id="KW-1185">Reference proteome</keyword>
<keyword evidence="4 6" id="KW-0472">Membrane</keyword>
<dbReference type="PANTHER" id="PTHR33048">
    <property type="entry name" value="PTH11-LIKE INTEGRAL MEMBRANE PROTEIN (AFU_ORTHOLOGUE AFUA_5G11245)"/>
    <property type="match status" value="1"/>
</dbReference>
<feature type="transmembrane region" description="Helical" evidence="6">
    <location>
        <begin position="27"/>
        <end position="50"/>
    </location>
</feature>
<dbReference type="Proteomes" id="UP000077069">
    <property type="component" value="Unassembled WGS sequence"/>
</dbReference>
<feature type="domain" description="Rhodopsin" evidence="7">
    <location>
        <begin position="1"/>
        <end position="174"/>
    </location>
</feature>
<dbReference type="Pfam" id="PF20684">
    <property type="entry name" value="Fung_rhodopsin"/>
    <property type="match status" value="1"/>
</dbReference>
<proteinExistence type="inferred from homology"/>
<dbReference type="GeneID" id="28756977"/>
<keyword evidence="3 6" id="KW-1133">Transmembrane helix</keyword>
<evidence type="ECO:0000256" key="5">
    <source>
        <dbReference type="ARBA" id="ARBA00038359"/>
    </source>
</evidence>
<comment type="similarity">
    <text evidence="5">Belongs to the SAT4 family.</text>
</comment>
<keyword evidence="2 6" id="KW-0812">Transmembrane</keyword>
<gene>
    <name evidence="8" type="ORF">CC84DRAFT_1052083</name>
</gene>
<comment type="subcellular location">
    <subcellularLocation>
        <location evidence="1">Membrane</location>
        <topology evidence="1">Multi-pass membrane protein</topology>
    </subcellularLocation>
</comment>
<dbReference type="EMBL" id="KV441552">
    <property type="protein sequence ID" value="OAG05360.1"/>
    <property type="molecule type" value="Genomic_DNA"/>
</dbReference>
<sequence>YVAACLFPKLSILALYLRVFTERIVRMITWIVSGVCIAHVVANILASFTICQSFEFKWNKTIDGHCADVMASYRYVSLPHIVTDIAIFVLPVSSLYHLVIGKRRKVGIISNLYDGKLVSSRGIVTAIIRFVSFYKIDLESDPTWYAPNLFSYTIVEPSAYLMCSCCPSLRPLLRIV</sequence>
<evidence type="ECO:0000256" key="1">
    <source>
        <dbReference type="ARBA" id="ARBA00004141"/>
    </source>
</evidence>
<protein>
    <recommendedName>
        <fullName evidence="7">Rhodopsin domain-containing protein</fullName>
    </recommendedName>
</protein>